<dbReference type="InterPro" id="IPR035513">
    <property type="entry name" value="Invertase/methylesterase_inhib"/>
</dbReference>
<sequence>MFQQSQRKATDTYAMIRLLLNNPNLEDALRAPLGYALENYPSGIIKSLQQSLQAIDANHYDTAASLGSACASTADDCEDQFRARNLTSPIKQQDELQAKLCITGVGLVSQLH</sequence>
<reference evidence="1 2" key="1">
    <citation type="submission" date="2021-07" db="EMBL/GenBank/DDBJ databases">
        <title>The Aristolochia fimbriata genome: insights into angiosperm evolution, floral development and chemical biosynthesis.</title>
        <authorList>
            <person name="Jiao Y."/>
        </authorList>
    </citation>
    <scope>NUCLEOTIDE SEQUENCE [LARGE SCALE GENOMIC DNA]</scope>
    <source>
        <strain evidence="1">IBCAS-2021</strain>
        <tissue evidence="1">Leaf</tissue>
    </source>
</reference>
<gene>
    <name evidence="1" type="ORF">H6P81_003932</name>
</gene>
<dbReference type="Proteomes" id="UP000825729">
    <property type="component" value="Unassembled WGS sequence"/>
</dbReference>
<dbReference type="Gene3D" id="1.20.140.40">
    <property type="entry name" value="Invertase/pectin methylesterase inhibitor family protein"/>
    <property type="match status" value="1"/>
</dbReference>
<keyword evidence="2" id="KW-1185">Reference proteome</keyword>
<evidence type="ECO:0000313" key="1">
    <source>
        <dbReference type="EMBL" id="KAG9459424.1"/>
    </source>
</evidence>
<evidence type="ECO:0008006" key="3">
    <source>
        <dbReference type="Google" id="ProtNLM"/>
    </source>
</evidence>
<organism evidence="1 2">
    <name type="scientific">Aristolochia fimbriata</name>
    <name type="common">White veined hardy Dutchman's pipe vine</name>
    <dbReference type="NCBI Taxonomy" id="158543"/>
    <lineage>
        <taxon>Eukaryota</taxon>
        <taxon>Viridiplantae</taxon>
        <taxon>Streptophyta</taxon>
        <taxon>Embryophyta</taxon>
        <taxon>Tracheophyta</taxon>
        <taxon>Spermatophyta</taxon>
        <taxon>Magnoliopsida</taxon>
        <taxon>Magnoliidae</taxon>
        <taxon>Piperales</taxon>
        <taxon>Aristolochiaceae</taxon>
        <taxon>Aristolochia</taxon>
    </lineage>
</organism>
<evidence type="ECO:0000313" key="2">
    <source>
        <dbReference type="Proteomes" id="UP000825729"/>
    </source>
</evidence>
<comment type="caution">
    <text evidence="1">The sequence shown here is derived from an EMBL/GenBank/DDBJ whole genome shotgun (WGS) entry which is preliminary data.</text>
</comment>
<dbReference type="SUPFAM" id="SSF101148">
    <property type="entry name" value="Plant invertase/pectin methylesterase inhibitor"/>
    <property type="match status" value="1"/>
</dbReference>
<accession>A0AAV7FFU3</accession>
<dbReference type="EMBL" id="JAINDJ010000002">
    <property type="protein sequence ID" value="KAG9459424.1"/>
    <property type="molecule type" value="Genomic_DNA"/>
</dbReference>
<protein>
    <recommendedName>
        <fullName evidence="3">Pectinesterase inhibitor domain-containing protein</fullName>
    </recommendedName>
</protein>
<proteinExistence type="predicted"/>
<dbReference type="AlphaFoldDB" id="A0AAV7FFU3"/>
<name>A0AAV7FFU3_ARIFI</name>